<dbReference type="EMBL" id="JAACNH010000003">
    <property type="protein sequence ID" value="KAG8449360.1"/>
    <property type="molecule type" value="Genomic_DNA"/>
</dbReference>
<accession>A0A8T2K141</accession>
<dbReference type="Proteomes" id="UP000812440">
    <property type="component" value="Chromosome 8_10"/>
</dbReference>
<sequence length="72" mass="7391">MLCGLPLLPAPPAFTRLRGSRLRAGGGGRDILFYSPGPLGAGLQSPLPSCSSRVGNASGVPPAFSSCYWQDS</sequence>
<organism evidence="1 2">
    <name type="scientific">Hymenochirus boettgeri</name>
    <name type="common">Congo dwarf clawed frog</name>
    <dbReference type="NCBI Taxonomy" id="247094"/>
    <lineage>
        <taxon>Eukaryota</taxon>
        <taxon>Metazoa</taxon>
        <taxon>Chordata</taxon>
        <taxon>Craniata</taxon>
        <taxon>Vertebrata</taxon>
        <taxon>Euteleostomi</taxon>
        <taxon>Amphibia</taxon>
        <taxon>Batrachia</taxon>
        <taxon>Anura</taxon>
        <taxon>Pipoidea</taxon>
        <taxon>Pipidae</taxon>
        <taxon>Pipinae</taxon>
        <taxon>Hymenochirus</taxon>
    </lineage>
</organism>
<reference evidence="1" key="1">
    <citation type="thesis" date="2020" institute="ProQuest LLC" country="789 East Eisenhower Parkway, Ann Arbor, MI, USA">
        <title>Comparative Genomics and Chromosome Evolution.</title>
        <authorList>
            <person name="Mudd A.B."/>
        </authorList>
    </citation>
    <scope>NUCLEOTIDE SEQUENCE</scope>
    <source>
        <strain evidence="1">Female2</strain>
        <tissue evidence="1">Blood</tissue>
    </source>
</reference>
<comment type="caution">
    <text evidence="1">The sequence shown here is derived from an EMBL/GenBank/DDBJ whole genome shotgun (WGS) entry which is preliminary data.</text>
</comment>
<protein>
    <submittedName>
        <fullName evidence="1">Uncharacterized protein</fullName>
    </submittedName>
</protein>
<dbReference type="AlphaFoldDB" id="A0A8T2K141"/>
<gene>
    <name evidence="1" type="ORF">GDO86_016128</name>
</gene>
<name>A0A8T2K141_9PIPI</name>
<keyword evidence="2" id="KW-1185">Reference proteome</keyword>
<evidence type="ECO:0000313" key="1">
    <source>
        <dbReference type="EMBL" id="KAG8449360.1"/>
    </source>
</evidence>
<evidence type="ECO:0000313" key="2">
    <source>
        <dbReference type="Proteomes" id="UP000812440"/>
    </source>
</evidence>
<proteinExistence type="predicted"/>